<reference evidence="2" key="1">
    <citation type="submission" date="2022-10" db="EMBL/GenBank/DDBJ databases">
        <authorList>
            <person name="Chen Y."/>
            <person name="Dougan E. K."/>
            <person name="Chan C."/>
            <person name="Rhodes N."/>
            <person name="Thang M."/>
        </authorList>
    </citation>
    <scope>NUCLEOTIDE SEQUENCE</scope>
</reference>
<sequence>MPQRYQACLRSYPLAEFELSKAVPEASKWPATIAQAGQRMAMALQLKNALELRLTKRKLNTSHTYDGFKSRRKTCSTHGSSASGTPKVRRLDSSSAQSTERSQASQREDDEEAKKSVALQPPLCENEWIRWIRKVWPPHA</sequence>
<protein>
    <submittedName>
        <fullName evidence="2">Uncharacterized protein</fullName>
    </submittedName>
</protein>
<reference evidence="3 4" key="2">
    <citation type="submission" date="2024-05" db="EMBL/GenBank/DDBJ databases">
        <authorList>
            <person name="Chen Y."/>
            <person name="Shah S."/>
            <person name="Dougan E. K."/>
            <person name="Thang M."/>
            <person name="Chan C."/>
        </authorList>
    </citation>
    <scope>NUCLEOTIDE SEQUENCE [LARGE SCALE GENOMIC DNA]</scope>
</reference>
<dbReference type="AlphaFoldDB" id="A0A9P1CH19"/>
<name>A0A9P1CH19_9DINO</name>
<proteinExistence type="predicted"/>
<feature type="region of interest" description="Disordered" evidence="1">
    <location>
        <begin position="63"/>
        <end position="119"/>
    </location>
</feature>
<feature type="compositionally biased region" description="Polar residues" evidence="1">
    <location>
        <begin position="93"/>
        <end position="105"/>
    </location>
</feature>
<accession>A0A9P1CH19</accession>
<evidence type="ECO:0000313" key="3">
    <source>
        <dbReference type="EMBL" id="CAL4778642.1"/>
    </source>
</evidence>
<evidence type="ECO:0000256" key="1">
    <source>
        <dbReference type="SAM" id="MobiDB-lite"/>
    </source>
</evidence>
<keyword evidence="4" id="KW-1185">Reference proteome</keyword>
<dbReference type="EMBL" id="CAMXCT030001580">
    <property type="protein sequence ID" value="CAL4778642.1"/>
    <property type="molecule type" value="Genomic_DNA"/>
</dbReference>
<organism evidence="2">
    <name type="scientific">Cladocopium goreaui</name>
    <dbReference type="NCBI Taxonomy" id="2562237"/>
    <lineage>
        <taxon>Eukaryota</taxon>
        <taxon>Sar</taxon>
        <taxon>Alveolata</taxon>
        <taxon>Dinophyceae</taxon>
        <taxon>Suessiales</taxon>
        <taxon>Symbiodiniaceae</taxon>
        <taxon>Cladocopium</taxon>
    </lineage>
</organism>
<evidence type="ECO:0000313" key="2">
    <source>
        <dbReference type="EMBL" id="CAI3991330.1"/>
    </source>
</evidence>
<gene>
    <name evidence="2" type="ORF">C1SCF055_LOCUS18248</name>
</gene>
<dbReference type="EMBL" id="CAMXCT010001580">
    <property type="protein sequence ID" value="CAI3991330.1"/>
    <property type="molecule type" value="Genomic_DNA"/>
</dbReference>
<comment type="caution">
    <text evidence="2">The sequence shown here is derived from an EMBL/GenBank/DDBJ whole genome shotgun (WGS) entry which is preliminary data.</text>
</comment>
<dbReference type="EMBL" id="CAMXCT020001580">
    <property type="protein sequence ID" value="CAL1144705.1"/>
    <property type="molecule type" value="Genomic_DNA"/>
</dbReference>
<dbReference type="Proteomes" id="UP001152797">
    <property type="component" value="Unassembled WGS sequence"/>
</dbReference>
<evidence type="ECO:0000313" key="4">
    <source>
        <dbReference type="Proteomes" id="UP001152797"/>
    </source>
</evidence>